<dbReference type="Pfam" id="PF00903">
    <property type="entry name" value="Glyoxalase"/>
    <property type="match status" value="1"/>
</dbReference>
<organism evidence="2 3">
    <name type="scientific">Caulobacter rhizosphaerae</name>
    <dbReference type="NCBI Taxonomy" id="2010972"/>
    <lineage>
        <taxon>Bacteria</taxon>
        <taxon>Pseudomonadati</taxon>
        <taxon>Pseudomonadota</taxon>
        <taxon>Alphaproteobacteria</taxon>
        <taxon>Caulobacterales</taxon>
        <taxon>Caulobacteraceae</taxon>
        <taxon>Caulobacter</taxon>
    </lineage>
</organism>
<dbReference type="PANTHER" id="PTHR34109:SF1">
    <property type="entry name" value="VOC DOMAIN-CONTAINING PROTEIN"/>
    <property type="match status" value="1"/>
</dbReference>
<evidence type="ECO:0000313" key="2">
    <source>
        <dbReference type="EMBL" id="MDR6533443.1"/>
    </source>
</evidence>
<dbReference type="SUPFAM" id="SSF54593">
    <property type="entry name" value="Glyoxalase/Bleomycin resistance protein/Dihydroxybiphenyl dioxygenase"/>
    <property type="match status" value="1"/>
</dbReference>
<sequence length="138" mass="15198">MTNEGDPARGPTTGVTPYLSVVGGKAAVDFYKRAFGAEEVFRNTADDGERLLHSRLLINGDWVMLSDHFSEMAHGDYVPPSAVTLHLEVDDADAWWKRAVEAGATVRFALADQFWGDRYGQLVDPFGHTWSVASKIKA</sequence>
<reference evidence="2 3" key="1">
    <citation type="submission" date="2023-07" db="EMBL/GenBank/DDBJ databases">
        <title>Sorghum-associated microbial communities from plants grown in Nebraska, USA.</title>
        <authorList>
            <person name="Schachtman D."/>
        </authorList>
    </citation>
    <scope>NUCLEOTIDE SEQUENCE [LARGE SCALE GENOMIC DNA]</scope>
    <source>
        <strain evidence="2 3">DS2154</strain>
    </source>
</reference>
<dbReference type="PANTHER" id="PTHR34109">
    <property type="entry name" value="BNAUNNG04460D PROTEIN-RELATED"/>
    <property type="match status" value="1"/>
</dbReference>
<dbReference type="InterPro" id="IPR004360">
    <property type="entry name" value="Glyas_Fos-R_dOase_dom"/>
</dbReference>
<evidence type="ECO:0000313" key="3">
    <source>
        <dbReference type="Proteomes" id="UP001262754"/>
    </source>
</evidence>
<dbReference type="Proteomes" id="UP001262754">
    <property type="component" value="Unassembled WGS sequence"/>
</dbReference>
<dbReference type="PROSITE" id="PS51819">
    <property type="entry name" value="VOC"/>
    <property type="match status" value="1"/>
</dbReference>
<keyword evidence="3" id="KW-1185">Reference proteome</keyword>
<accession>A0ABU1N529</accession>
<proteinExistence type="predicted"/>
<name>A0ABU1N529_9CAUL</name>
<evidence type="ECO:0000259" key="1">
    <source>
        <dbReference type="PROSITE" id="PS51819"/>
    </source>
</evidence>
<dbReference type="EMBL" id="JAVDRL010000012">
    <property type="protein sequence ID" value="MDR6533443.1"/>
    <property type="molecule type" value="Genomic_DNA"/>
</dbReference>
<dbReference type="Gene3D" id="3.30.720.110">
    <property type="match status" value="1"/>
</dbReference>
<dbReference type="RefSeq" id="WP_163231720.1">
    <property type="nucleotide sequence ID" value="NZ_BMLD01000001.1"/>
</dbReference>
<dbReference type="InterPro" id="IPR037523">
    <property type="entry name" value="VOC_core"/>
</dbReference>
<feature type="domain" description="VOC" evidence="1">
    <location>
        <begin position="11"/>
        <end position="135"/>
    </location>
</feature>
<gene>
    <name evidence="2" type="ORF">J2800_004205</name>
</gene>
<dbReference type="InterPro" id="IPR029068">
    <property type="entry name" value="Glyas_Bleomycin-R_OHBP_Dase"/>
</dbReference>
<protein>
    <submittedName>
        <fullName evidence="2">PhnB protein</fullName>
    </submittedName>
</protein>
<dbReference type="Gene3D" id="3.30.720.120">
    <property type="match status" value="1"/>
</dbReference>
<comment type="caution">
    <text evidence="2">The sequence shown here is derived from an EMBL/GenBank/DDBJ whole genome shotgun (WGS) entry which is preliminary data.</text>
</comment>
<dbReference type="CDD" id="cd07246">
    <property type="entry name" value="VOC_like"/>
    <property type="match status" value="1"/>
</dbReference>